<dbReference type="Gene3D" id="3.40.50.1820">
    <property type="entry name" value="alpha/beta hydrolase"/>
    <property type="match status" value="1"/>
</dbReference>
<feature type="transmembrane region" description="Helical" evidence="1">
    <location>
        <begin position="16"/>
        <end position="40"/>
    </location>
</feature>
<sequence length="386" mass="40708">MNRTARPRPISRRKRVLAWIGASAALLLLAGIAVGGVLLWRASDLLVKPVDTQPLGTSIVEATADTVTLPAEAAATSPGVFGLDWECGDDICHGLVGEILELSDEQVTRVLDASSVPPVGAKAKVSVTVYDEDPKAALNLDFEEVHYSSECGPMPAWFVPSTGSVWVIQVHGLGAGRAAGLRSMPALTGAGHPVLDITYRNDPGAPGDENGGRQLGVAEWRDLEAAVQYALDNGASGVVLFGFSMGGAVVEQYLNRAADTTAVRGVILDSPALDFDAALDHVVAGLGLPGWIAPIERAIVESRSGVAFADADSLAQNLANGGPRQPVLIFHGTRDSIIPLASSEEFAQAWPDEVELVVVDDAIHTGAWNTDRDRYETHMLAFLARL</sequence>
<accession>A0AAW8ERV3</accession>
<gene>
    <name evidence="3" type="ORF">QFZ53_000439</name>
</gene>
<dbReference type="AlphaFoldDB" id="A0AAW8ERV3"/>
<dbReference type="SUPFAM" id="SSF53474">
    <property type="entry name" value="alpha/beta-Hydrolases"/>
    <property type="match status" value="1"/>
</dbReference>
<dbReference type="GO" id="GO:0006508">
    <property type="term" value="P:proteolysis"/>
    <property type="evidence" value="ECO:0007669"/>
    <property type="project" value="InterPro"/>
</dbReference>
<feature type="domain" description="Peptidase S9 prolyl oligopeptidase catalytic" evidence="2">
    <location>
        <begin position="209"/>
        <end position="385"/>
    </location>
</feature>
<keyword evidence="1" id="KW-0812">Transmembrane</keyword>
<protein>
    <submittedName>
        <fullName evidence="3">Pimeloyl-ACP methyl ester carboxylesterase</fullName>
    </submittedName>
</protein>
<organism evidence="3 4">
    <name type="scientific">Microbacterium natoriense</name>
    <dbReference type="NCBI Taxonomy" id="284570"/>
    <lineage>
        <taxon>Bacteria</taxon>
        <taxon>Bacillati</taxon>
        <taxon>Actinomycetota</taxon>
        <taxon>Actinomycetes</taxon>
        <taxon>Micrococcales</taxon>
        <taxon>Microbacteriaceae</taxon>
        <taxon>Microbacterium</taxon>
    </lineage>
</organism>
<dbReference type="PANTHER" id="PTHR12277:SF79">
    <property type="entry name" value="XAA-PRO DIPEPTIDYL-PEPTIDASE-RELATED"/>
    <property type="match status" value="1"/>
</dbReference>
<proteinExistence type="predicted"/>
<evidence type="ECO:0000259" key="2">
    <source>
        <dbReference type="Pfam" id="PF00326"/>
    </source>
</evidence>
<dbReference type="EMBL" id="JAUSXV010000001">
    <property type="protein sequence ID" value="MDQ0646243.1"/>
    <property type="molecule type" value="Genomic_DNA"/>
</dbReference>
<name>A0AAW8ERV3_9MICO</name>
<dbReference type="GO" id="GO:0008236">
    <property type="term" value="F:serine-type peptidase activity"/>
    <property type="evidence" value="ECO:0007669"/>
    <property type="project" value="InterPro"/>
</dbReference>
<dbReference type="InterPro" id="IPR001375">
    <property type="entry name" value="Peptidase_S9_cat"/>
</dbReference>
<evidence type="ECO:0000313" key="4">
    <source>
        <dbReference type="Proteomes" id="UP001244427"/>
    </source>
</evidence>
<evidence type="ECO:0000256" key="1">
    <source>
        <dbReference type="SAM" id="Phobius"/>
    </source>
</evidence>
<dbReference type="Proteomes" id="UP001244427">
    <property type="component" value="Unassembled WGS sequence"/>
</dbReference>
<dbReference type="Pfam" id="PF00326">
    <property type="entry name" value="Peptidase_S9"/>
    <property type="match status" value="1"/>
</dbReference>
<dbReference type="InterPro" id="IPR029058">
    <property type="entry name" value="AB_hydrolase_fold"/>
</dbReference>
<dbReference type="RefSeq" id="WP_307293034.1">
    <property type="nucleotide sequence ID" value="NZ_JAUSXV010000001.1"/>
</dbReference>
<dbReference type="PANTHER" id="PTHR12277">
    <property type="entry name" value="ALPHA/BETA HYDROLASE DOMAIN-CONTAINING PROTEIN"/>
    <property type="match status" value="1"/>
</dbReference>
<keyword evidence="4" id="KW-1185">Reference proteome</keyword>
<comment type="caution">
    <text evidence="3">The sequence shown here is derived from an EMBL/GenBank/DDBJ whole genome shotgun (WGS) entry which is preliminary data.</text>
</comment>
<keyword evidence="1" id="KW-0472">Membrane</keyword>
<keyword evidence="1" id="KW-1133">Transmembrane helix</keyword>
<reference evidence="3 4" key="1">
    <citation type="submission" date="2023-07" db="EMBL/GenBank/DDBJ databases">
        <title>Comparative genomics of wheat-associated soil bacteria to identify genetic determinants of phenazine resistance.</title>
        <authorList>
            <person name="Mouncey N."/>
        </authorList>
    </citation>
    <scope>NUCLEOTIDE SEQUENCE [LARGE SCALE GENOMIC DNA]</scope>
    <source>
        <strain evidence="3 4">W4I9-1</strain>
    </source>
</reference>
<evidence type="ECO:0000313" key="3">
    <source>
        <dbReference type="EMBL" id="MDQ0646243.1"/>
    </source>
</evidence>